<evidence type="ECO:0000313" key="12">
    <source>
        <dbReference type="Proteomes" id="UP000467840"/>
    </source>
</evidence>
<keyword evidence="5" id="KW-0472">Membrane</keyword>
<evidence type="ECO:0000256" key="7">
    <source>
        <dbReference type="ARBA" id="ARBA00023180"/>
    </source>
</evidence>
<dbReference type="GO" id="GO:0048544">
    <property type="term" value="P:recognition of pollen"/>
    <property type="evidence" value="ECO:0007669"/>
    <property type="project" value="InterPro"/>
</dbReference>
<dbReference type="AlphaFoldDB" id="A0A6A6KTH8"/>
<dbReference type="InterPro" id="IPR008271">
    <property type="entry name" value="Ser/Thr_kinase_AS"/>
</dbReference>
<gene>
    <name evidence="11" type="ORF">GH714_015267</name>
</gene>
<evidence type="ECO:0000259" key="10">
    <source>
        <dbReference type="PROSITE" id="PS50927"/>
    </source>
</evidence>
<proteinExistence type="predicted"/>
<dbReference type="PROSITE" id="PS00108">
    <property type="entry name" value="PROTEIN_KINASE_ST"/>
    <property type="match status" value="1"/>
</dbReference>
<comment type="subcellular location">
    <subcellularLocation>
        <location evidence="1">Membrane</location>
        <topology evidence="1">Single-pass membrane protein</topology>
    </subcellularLocation>
</comment>
<feature type="chain" id="PRO_5025463138" description="Bulb-type lectin domain-containing protein" evidence="8">
    <location>
        <begin position="22"/>
        <end position="496"/>
    </location>
</feature>
<evidence type="ECO:0000256" key="3">
    <source>
        <dbReference type="ARBA" id="ARBA00022729"/>
    </source>
</evidence>
<feature type="domain" description="Protein kinase" evidence="9">
    <location>
        <begin position="191"/>
        <end position="496"/>
    </location>
</feature>
<dbReference type="InterPro" id="IPR011009">
    <property type="entry name" value="Kinase-like_dom_sf"/>
</dbReference>
<feature type="domain" description="Bulb-type lectin" evidence="10">
    <location>
        <begin position="16"/>
        <end position="147"/>
    </location>
</feature>
<evidence type="ECO:0000256" key="2">
    <source>
        <dbReference type="ARBA" id="ARBA00022692"/>
    </source>
</evidence>
<dbReference type="SUPFAM" id="SSF51110">
    <property type="entry name" value="alpha-D-mannose-specific plant lectins"/>
    <property type="match status" value="1"/>
</dbReference>
<dbReference type="CDD" id="cd00028">
    <property type="entry name" value="B_lectin"/>
    <property type="match status" value="1"/>
</dbReference>
<dbReference type="GO" id="GO:0016020">
    <property type="term" value="C:membrane"/>
    <property type="evidence" value="ECO:0007669"/>
    <property type="project" value="UniProtKB-SubCell"/>
</dbReference>
<dbReference type="Pfam" id="PF00069">
    <property type="entry name" value="Pkinase"/>
    <property type="match status" value="1"/>
</dbReference>
<evidence type="ECO:0000256" key="4">
    <source>
        <dbReference type="ARBA" id="ARBA00022989"/>
    </source>
</evidence>
<evidence type="ECO:0000259" key="9">
    <source>
        <dbReference type="PROSITE" id="PS50011"/>
    </source>
</evidence>
<protein>
    <recommendedName>
        <fullName evidence="13">Bulb-type lectin domain-containing protein</fullName>
    </recommendedName>
</protein>
<evidence type="ECO:0000256" key="8">
    <source>
        <dbReference type="SAM" id="SignalP"/>
    </source>
</evidence>
<dbReference type="PROSITE" id="PS50927">
    <property type="entry name" value="BULB_LECTIN"/>
    <property type="match status" value="1"/>
</dbReference>
<accession>A0A6A6KTH8</accession>
<keyword evidence="3 8" id="KW-0732">Signal</keyword>
<dbReference type="FunFam" id="2.90.10.10:FF:000017">
    <property type="entry name" value="Putative receptor protein kinase ZmPK1"/>
    <property type="match status" value="1"/>
</dbReference>
<keyword evidence="12" id="KW-1185">Reference proteome</keyword>
<dbReference type="PROSITE" id="PS50011">
    <property type="entry name" value="PROTEIN_KINASE_DOM"/>
    <property type="match status" value="1"/>
</dbReference>
<dbReference type="InterPro" id="IPR000858">
    <property type="entry name" value="S_locus_glycoprot_dom"/>
</dbReference>
<feature type="signal peptide" evidence="8">
    <location>
        <begin position="1"/>
        <end position="21"/>
    </location>
</feature>
<dbReference type="GO" id="GO:0004672">
    <property type="term" value="F:protein kinase activity"/>
    <property type="evidence" value="ECO:0007669"/>
    <property type="project" value="InterPro"/>
</dbReference>
<evidence type="ECO:0000256" key="1">
    <source>
        <dbReference type="ARBA" id="ARBA00004167"/>
    </source>
</evidence>
<dbReference type="PANTHER" id="PTHR47974">
    <property type="entry name" value="OS07G0415500 PROTEIN"/>
    <property type="match status" value="1"/>
</dbReference>
<evidence type="ECO:0000313" key="11">
    <source>
        <dbReference type="EMBL" id="KAF2290739.1"/>
    </source>
</evidence>
<dbReference type="Pfam" id="PF01453">
    <property type="entry name" value="B_lectin"/>
    <property type="match status" value="1"/>
</dbReference>
<comment type="caution">
    <text evidence="11">The sequence shown here is derived from an EMBL/GenBank/DDBJ whole genome shotgun (WGS) entry which is preliminary data.</text>
</comment>
<keyword evidence="7" id="KW-0325">Glycoprotein</keyword>
<organism evidence="11 12">
    <name type="scientific">Hevea brasiliensis</name>
    <name type="common">Para rubber tree</name>
    <name type="synonym">Siphonia brasiliensis</name>
    <dbReference type="NCBI Taxonomy" id="3981"/>
    <lineage>
        <taxon>Eukaryota</taxon>
        <taxon>Viridiplantae</taxon>
        <taxon>Streptophyta</taxon>
        <taxon>Embryophyta</taxon>
        <taxon>Tracheophyta</taxon>
        <taxon>Spermatophyta</taxon>
        <taxon>Magnoliopsida</taxon>
        <taxon>eudicotyledons</taxon>
        <taxon>Gunneridae</taxon>
        <taxon>Pentapetalae</taxon>
        <taxon>rosids</taxon>
        <taxon>fabids</taxon>
        <taxon>Malpighiales</taxon>
        <taxon>Euphorbiaceae</taxon>
        <taxon>Crotonoideae</taxon>
        <taxon>Micrandreae</taxon>
        <taxon>Hevea</taxon>
    </lineage>
</organism>
<dbReference type="Gene3D" id="2.90.10.10">
    <property type="entry name" value="Bulb-type lectin domain"/>
    <property type="match status" value="1"/>
</dbReference>
<dbReference type="EMBL" id="JAAGAX010000015">
    <property type="protein sequence ID" value="KAF2290739.1"/>
    <property type="molecule type" value="Genomic_DNA"/>
</dbReference>
<dbReference type="Pfam" id="PF00954">
    <property type="entry name" value="S_locus_glycop"/>
    <property type="match status" value="1"/>
</dbReference>
<keyword evidence="4" id="KW-1133">Transmembrane helix</keyword>
<sequence>MAIQLLLALPLILSCPSLSSASDSLTKDSSLLVENKNDLLISPSGTFIAGFFPVGDNAYCFATCFDESFCNNNCTIVWMAYRDQPVNGKRSALSLLKSGNLILTDAGLVTVWAMDTVSESSVHLHLQDSGNLVLNNSEGDVLWQSFDFPTNALLLLQPLRKDKLLVSSRSQTNYSSGFHKLCSTMIMFFIFFLLVQISQAFTGQILNSCRLCSQLERRLTIDSDGNLRLYSREDKRDVWTVSWLAISQPCSIHGIGGPNSICNYVPSFGRNCSCLQGFKMKNVTDWSLGCEPEIKLCSTNEINFLRLTHVQFYGFSKHGNPNSTPYCFVKFRLLNGHRSPSFEGDFYLKVPKTSPLYSAVCTGGRIKVTLRGEITKLDRVYIKIPENGTLKFLLWFASIIEAIEFTDVAKGLSDLHEERLEWVLHCDIKPQNILLDLGYQPKVSDFGLSHPLKTDSHGISRLSRIRGTRGYIAPQWVLNLPITSKVMAMEWSCWRW</sequence>
<dbReference type="Proteomes" id="UP000467840">
    <property type="component" value="Chromosome 2"/>
</dbReference>
<evidence type="ECO:0000256" key="6">
    <source>
        <dbReference type="ARBA" id="ARBA00023157"/>
    </source>
</evidence>
<dbReference type="InterPro" id="IPR001480">
    <property type="entry name" value="Bulb-type_lectin_dom"/>
</dbReference>
<name>A0A6A6KTH8_HEVBR</name>
<dbReference type="PANTHER" id="PTHR47974:SF26">
    <property type="entry name" value="RECEPTOR-LIKE SERINE_THREONINE-PROTEIN KINASE"/>
    <property type="match status" value="1"/>
</dbReference>
<evidence type="ECO:0000256" key="5">
    <source>
        <dbReference type="ARBA" id="ARBA00023136"/>
    </source>
</evidence>
<dbReference type="InterPro" id="IPR000719">
    <property type="entry name" value="Prot_kinase_dom"/>
</dbReference>
<dbReference type="SUPFAM" id="SSF56112">
    <property type="entry name" value="Protein kinase-like (PK-like)"/>
    <property type="match status" value="1"/>
</dbReference>
<dbReference type="SMART" id="SM00108">
    <property type="entry name" value="B_lectin"/>
    <property type="match status" value="1"/>
</dbReference>
<keyword evidence="2" id="KW-0812">Transmembrane</keyword>
<reference evidence="11 12" key="1">
    <citation type="journal article" date="2020" name="Mol. Plant">
        <title>The Chromosome-Based Rubber Tree Genome Provides New Insights into Spurge Genome Evolution and Rubber Biosynthesis.</title>
        <authorList>
            <person name="Liu J."/>
            <person name="Shi C."/>
            <person name="Shi C.C."/>
            <person name="Li W."/>
            <person name="Zhang Q.J."/>
            <person name="Zhang Y."/>
            <person name="Li K."/>
            <person name="Lu H.F."/>
            <person name="Shi C."/>
            <person name="Zhu S.T."/>
            <person name="Xiao Z.Y."/>
            <person name="Nan H."/>
            <person name="Yue Y."/>
            <person name="Zhu X.G."/>
            <person name="Wu Y."/>
            <person name="Hong X.N."/>
            <person name="Fan G.Y."/>
            <person name="Tong Y."/>
            <person name="Zhang D."/>
            <person name="Mao C.L."/>
            <person name="Liu Y.L."/>
            <person name="Hao S.J."/>
            <person name="Liu W.Q."/>
            <person name="Lv M.Q."/>
            <person name="Zhang H.B."/>
            <person name="Liu Y."/>
            <person name="Hu-Tang G.R."/>
            <person name="Wang J.P."/>
            <person name="Wang J.H."/>
            <person name="Sun Y.H."/>
            <person name="Ni S.B."/>
            <person name="Chen W.B."/>
            <person name="Zhang X.C."/>
            <person name="Jiao Y.N."/>
            <person name="Eichler E.E."/>
            <person name="Li G.H."/>
            <person name="Liu X."/>
            <person name="Gao L.Z."/>
        </authorList>
    </citation>
    <scope>NUCLEOTIDE SEQUENCE [LARGE SCALE GENOMIC DNA]</scope>
    <source>
        <strain evidence="12">cv. GT1</strain>
        <tissue evidence="11">Leaf</tissue>
    </source>
</reference>
<keyword evidence="6" id="KW-1015">Disulfide bond</keyword>
<dbReference type="InterPro" id="IPR036426">
    <property type="entry name" value="Bulb-type_lectin_dom_sf"/>
</dbReference>
<dbReference type="GO" id="GO:0005524">
    <property type="term" value="F:ATP binding"/>
    <property type="evidence" value="ECO:0007669"/>
    <property type="project" value="InterPro"/>
</dbReference>
<dbReference type="Gene3D" id="1.10.510.10">
    <property type="entry name" value="Transferase(Phosphotransferase) domain 1"/>
    <property type="match status" value="1"/>
</dbReference>
<evidence type="ECO:0008006" key="13">
    <source>
        <dbReference type="Google" id="ProtNLM"/>
    </source>
</evidence>